<reference evidence="13" key="7">
    <citation type="submission" date="2018-08" db="EMBL/GenBank/DDBJ databases">
        <authorList>
            <consortium name="PulseNet: The National Subtyping Network for Foodborne Disease Surveillance"/>
            <person name="Tarr C.L."/>
            <person name="Trees E."/>
            <person name="Katz L.S."/>
            <person name="Carleton-Romer H.A."/>
            <person name="Stroika S."/>
            <person name="Kucerova Z."/>
            <person name="Roache K.F."/>
            <person name="Sabol A.L."/>
            <person name="Besser J."/>
            <person name="Gerner-Smidt P."/>
        </authorList>
    </citation>
    <scope>NUCLEOTIDE SEQUENCE [LARGE SCALE GENOMIC DNA]</scope>
    <source>
        <strain evidence="13">PNUSAS008736</strain>
        <strain evidence="17">PNUSAS016739</strain>
    </source>
</reference>
<evidence type="ECO:0000313" key="18">
    <source>
        <dbReference type="EMBL" id="HAB0970199.1"/>
    </source>
</evidence>
<dbReference type="InterPro" id="IPR058037">
    <property type="entry name" value="BREX_BrxC_helical"/>
</dbReference>
<gene>
    <name evidence="19" type="primary">brxC</name>
    <name evidence="14" type="ORF">AAB27_19015</name>
    <name evidence="21" type="ORF">AU613_08950</name>
    <name evidence="16" type="ORF">AVC05_00795</name>
    <name evidence="13" type="ORF">B1P38_04180</name>
    <name evidence="11" type="ORF">CE70_12785</name>
    <name evidence="17" type="ORF">CFF59_06405</name>
    <name evidence="20" type="ORF">DD95_15395</name>
    <name evidence="6" type="ORF">DMO92_10140</name>
    <name evidence="7" type="ORF">DPF41_00840</name>
    <name evidence="8" type="ORF">DPS76_02630</name>
    <name evidence="22" type="ORF">DRM14_08030</name>
    <name evidence="9" type="ORF">DU071_14270</name>
    <name evidence="12" type="ORF">E0935_03515</name>
    <name evidence="10" type="ORF">EER35_05540</name>
    <name evidence="15" type="ORF">F3R12_06135</name>
    <name evidence="19" type="ORF">G9W96_000962</name>
    <name evidence="18" type="ORF">GB466_06310</name>
    <name evidence="5" type="ORF">SE14_04739</name>
</gene>
<dbReference type="Proteomes" id="UP000839617">
    <property type="component" value="Unassembled WGS sequence"/>
</dbReference>
<dbReference type="Proteomes" id="UP000839915">
    <property type="component" value="Unassembled WGS sequence"/>
</dbReference>
<dbReference type="Proteomes" id="UP000839905">
    <property type="component" value="Unassembled WGS sequence"/>
</dbReference>
<reference evidence="11 25" key="6">
    <citation type="submission" date="2018-07" db="EMBL/GenBank/DDBJ databases">
        <authorList>
            <consortium name="GenomeTrakr network: Whole genome sequencing for foodborne pathogen traceback"/>
        </authorList>
    </citation>
    <scope>NUCLEOTIDE SEQUENCE [LARGE SCALE GENOMIC DNA]</scope>
    <source>
        <strain evidence="15">AUSMDU00020735</strain>
        <strain evidence="11 25">VA_WGS-00080</strain>
    </source>
</reference>
<evidence type="ECO:0000313" key="10">
    <source>
        <dbReference type="EMBL" id="EBZ6920453.1"/>
    </source>
</evidence>
<evidence type="ECO:0000313" key="12">
    <source>
        <dbReference type="EMBL" id="ECF1542319.1"/>
    </source>
</evidence>
<dbReference type="Pfam" id="PF25792">
    <property type="entry name" value="BREX_BrxC_helical"/>
    <property type="match status" value="1"/>
</dbReference>
<dbReference type="EMBL" id="AALDNI010000001">
    <property type="protein sequence ID" value="ECY5339785.1"/>
    <property type="molecule type" value="Genomic_DNA"/>
</dbReference>
<dbReference type="RefSeq" id="WP_001019652.1">
    <property type="nucleotide sequence ID" value="NZ_AP023291.1"/>
</dbReference>
<evidence type="ECO:0000313" key="6">
    <source>
        <dbReference type="EMBL" id="EBU9272417.1"/>
    </source>
</evidence>
<dbReference type="Pfam" id="PF25796">
    <property type="entry name" value="BREX_BrxC_4th"/>
    <property type="match status" value="1"/>
</dbReference>
<dbReference type="Pfam" id="PF25791">
    <property type="entry name" value="WHD_BREX_BrxC"/>
    <property type="match status" value="1"/>
</dbReference>
<dbReference type="EMBL" id="AAKVET010000003">
    <property type="protein sequence ID" value="ECW0639450.1"/>
    <property type="molecule type" value="Genomic_DNA"/>
</dbReference>
<evidence type="ECO:0000313" key="24">
    <source>
        <dbReference type="Proteomes" id="UP000054461"/>
    </source>
</evidence>
<evidence type="ECO:0000259" key="2">
    <source>
        <dbReference type="Pfam" id="PF25791"/>
    </source>
</evidence>
<dbReference type="Proteomes" id="UP000885385">
    <property type="component" value="Unassembled WGS sequence"/>
</dbReference>
<protein>
    <submittedName>
        <fullName evidence="19">BREX system P-loop protein BrxC</fullName>
    </submittedName>
    <submittedName>
        <fullName evidence="20">DNA repair protein</fullName>
    </submittedName>
    <submittedName>
        <fullName evidence="5">Putative DNA repair ATPase</fullName>
    </submittedName>
</protein>
<evidence type="ECO:0000313" key="13">
    <source>
        <dbReference type="EMBL" id="ECU8352811.1"/>
    </source>
</evidence>
<dbReference type="EMBL" id="DAAFPQ010000003">
    <property type="protein sequence ID" value="HAB0970199.1"/>
    <property type="molecule type" value="Genomic_DNA"/>
</dbReference>
<dbReference type="PANTHER" id="PTHR18976">
    <property type="entry name" value="APOLIPOPROTEIN"/>
    <property type="match status" value="1"/>
</dbReference>
<evidence type="ECO:0000313" key="11">
    <source>
        <dbReference type="EMBL" id="ECE0296032.1"/>
    </source>
</evidence>
<dbReference type="InterPro" id="IPR047679">
    <property type="entry name" value="BREX_BrxC"/>
</dbReference>
<reference evidence="20 24" key="1">
    <citation type="submission" date="2014-09" db="EMBL/GenBank/DDBJ databases">
        <title>Salmonella Genotype and Phenotype Association.</title>
        <authorList>
            <person name="Chen Y."/>
            <person name="Folster J."/>
            <person name="Ayers S."/>
            <person name="Kabera C."/>
            <person name="Li C."/>
            <person name="Mukherjee S."/>
            <person name="Lam C."/>
            <person name="Zhao S."/>
            <person name="McDermott P."/>
        </authorList>
    </citation>
    <scope>NUCLEOTIDE SEQUENCE [LARGE SCALE GENOMIC DNA]</scope>
    <source>
        <strain evidence="20 24">CVM N32045</strain>
    </source>
</reference>
<dbReference type="Proteomes" id="UP000839581">
    <property type="component" value="Unassembled WGS sequence"/>
</dbReference>
<dbReference type="AlphaFoldDB" id="A0A0D6HN96"/>
<accession>A0A0M2IVE9</accession>
<dbReference type="EMBL" id="AAHDPU010000007">
    <property type="protein sequence ID" value="EBU9272417.1"/>
    <property type="molecule type" value="Genomic_DNA"/>
</dbReference>
<dbReference type="Proteomes" id="UP000839907">
    <property type="component" value="Unassembled WGS sequence"/>
</dbReference>
<evidence type="ECO:0000313" key="15">
    <source>
        <dbReference type="EMBL" id="ECW0639450.1"/>
    </source>
</evidence>
<dbReference type="InterPro" id="IPR058036">
    <property type="entry name" value="BREX_BrxC_4th"/>
</dbReference>
<keyword evidence="1" id="KW-0175">Coiled coil</keyword>
<dbReference type="InterPro" id="IPR027417">
    <property type="entry name" value="P-loop_NTPase"/>
</dbReference>
<dbReference type="EMBL" id="AAHNIA010000025">
    <property type="protein sequence ID" value="EBY1703082.1"/>
    <property type="molecule type" value="Genomic_DNA"/>
</dbReference>
<dbReference type="EMBL" id="AAHIPE010000002">
    <property type="protein sequence ID" value="EBW5461359.1"/>
    <property type="molecule type" value="Genomic_DNA"/>
</dbReference>
<dbReference type="OMA" id="NAFEGKH"/>
<evidence type="ECO:0000313" key="21">
    <source>
        <dbReference type="EMBL" id="MIT49010.1"/>
    </source>
</evidence>
<dbReference type="NCBIfam" id="NF033441">
    <property type="entry name" value="BREX_BrxC"/>
    <property type="match status" value="1"/>
</dbReference>
<dbReference type="EMBL" id="AAHRYM010000004">
    <property type="protein sequence ID" value="EBZ6920453.1"/>
    <property type="molecule type" value="Genomic_DNA"/>
</dbReference>
<dbReference type="InterPro" id="IPR050163">
    <property type="entry name" value="Apolipoprotein_A1/A4/E"/>
</dbReference>
<feature type="coiled-coil region" evidence="1">
    <location>
        <begin position="1112"/>
        <end position="1147"/>
    </location>
</feature>
<dbReference type="EMBL" id="AAMLUT010000004">
    <property type="protein sequence ID" value="EDI6664889.1"/>
    <property type="molecule type" value="Genomic_DNA"/>
</dbReference>
<dbReference type="Proteomes" id="UP000839914">
    <property type="component" value="Unassembled WGS sequence"/>
</dbReference>
<evidence type="ECO:0000313" key="16">
    <source>
        <dbReference type="EMBL" id="ECY5339785.1"/>
    </source>
</evidence>
<feature type="coiled-coil region" evidence="1">
    <location>
        <begin position="524"/>
        <end position="567"/>
    </location>
</feature>
<dbReference type="EMBL" id="RVDJ01000006">
    <property type="protein sequence ID" value="MLP85270.1"/>
    <property type="molecule type" value="Genomic_DNA"/>
</dbReference>
<feature type="domain" description="Probable ATP-binding protein BrxC alpha-helical" evidence="3">
    <location>
        <begin position="876"/>
        <end position="999"/>
    </location>
</feature>
<sequence length="1213" mass="139219">MNIEQIFEKRLDRNINGVVKAEQTDDASAWIELDEYVITRELEGHLRHFFESYVPATGPDRIRMENKIGVWVSGFFGSGKSHFIKILSYLLSNRKVSHNGTERHAYSFFEDKIKDALFLADINKAVHHPTEVILFNIDSRANVDDKEDAILKVFLKVFNERVGYCADFPHIAHLERELAKRGQYDAFKTAFATITDSSWEKERDSYYFISDEMAEALSQATGQSVDASRQWVEQLDKNFPLDINNFCQWVKEWLDENGKNILFMVDEVGQFIGKNTQMMLKLQTITENLGVICGGRAWVIVTSQADINAAIGGMSSRDGQDFSKIQGRFSTRLQLSSSNTSEVIQKRLLVKTDAAKPALAKVWQEKGDILRNQLAFDPTTTASLRPYTSEEEFIDNYPFVPWHYQILQKVFESIRTKGAAGKQLAMGERSQLEAFQTAAQQISPQGLDSLVPFWRFYAAIESFLEPAVSRTITQACQNGILDEFDGNLLKTLFLIRYVDVLKSTLDNLVTLSIDKIDTDKVELRRRVEKSLNKLEREMLIARVEDKYVFLTNEEKEIENEIRNVEVDFSAINKKLASIIFDDILKNRKYRYPANKQDFDISRFLNGHPLDGAMLNDLVVKILTPKDPTYDFYDNDAACRPYTSEGDGCILIRLPADARTWTDIDLVVQTEKFLRDNAGQRPEQASLLSEKARENSVREKMLRVQLESLIAEADVWAIGERLPKKSSTPSSIVDEACRYVIENTFAKLKMLRPFNGDIAREIHALLTVENDAELDLGELEESNPDAMREVETWVSMNIEFNKPVYLRDILNHFARRPYGWPEEEVKLLVARLARKGKFSFSQQNNNIERKQVWELFNNSRRHSELRLHKIRRHDESQIRKAAQTMAEIAQQPFSEREEPALVEHIRQVFNDWKQELNVFKAKAEGGNNPGKDEIESGLRLLNSILSEKEDFALIEKVTSQVNELLDFSEDRENLVDFYRKQFATWQKLGAALNGSFKSNRSALEKDAVAVKALGELENIWQMPEPYKHLNRITPLIEQVQNVNHQLVEQHRQHALERIDARIEESRQRLQEAHATSELQNSVLLPMQKARKRAEVSQSIPEILAEQQETMALQTDAEKKINQWIDELRKKQEAQLRAANEAKRAAESQQTYVVVEKPVIQPVPKKTHLVNVASEMRKATGGEVLETAEQVEKALDTLRTSLLAAIEAGDRIRLQ</sequence>
<dbReference type="Proteomes" id="UP000839911">
    <property type="component" value="Unassembled WGS sequence"/>
</dbReference>
<reference evidence="19" key="3">
    <citation type="journal article" date="2018" name="Genome Biol.">
        <title>SKESA: strategic k-mer extension for scrupulous assemblies.</title>
        <authorList>
            <person name="Souvorov A."/>
            <person name="Agarwala R."/>
            <person name="Lipman D.J."/>
        </authorList>
    </citation>
    <scope>NUCLEOTIDE SEQUENCE</scope>
    <source>
        <strain evidence="19">46_M4704</strain>
        <strain evidence="18">Salmonella enterica</strain>
    </source>
</reference>
<dbReference type="EMBL" id="AAKUOT010000047">
    <property type="protein sequence ID" value="ECV8762973.1"/>
    <property type="molecule type" value="Genomic_DNA"/>
</dbReference>
<proteinExistence type="predicted"/>
<evidence type="ECO:0000313" key="20">
    <source>
        <dbReference type="EMBL" id="KTZ10734.1"/>
    </source>
</evidence>
<dbReference type="PATRIC" id="fig|59201.158.peg.4815"/>
<reference evidence="9" key="4">
    <citation type="submission" date="2018-07" db="EMBL/GenBank/DDBJ databases">
        <authorList>
            <person name="Ashton P.M."/>
            <person name="Dallman T."/>
            <person name="Nair S."/>
            <person name="De Pinna E."/>
            <person name="Peters T."/>
            <person name="Grant K."/>
        </authorList>
    </citation>
    <scope>NUCLEOTIDE SEQUENCE [LARGE SCALE GENOMIC DNA]</scope>
    <source>
        <strain evidence="7">231108</strain>
        <strain evidence="12">265852</strain>
        <strain evidence="21">29290</strain>
        <strain evidence="9">356083</strain>
        <strain evidence="8">422529</strain>
        <strain evidence="22">425567</strain>
        <strain evidence="16">43916</strain>
        <strain evidence="6">488670</strain>
        <strain evidence="10">632340</strain>
        <strain evidence="14">86846</strain>
    </source>
</reference>
<dbReference type="EMBL" id="AAKRET010000003">
    <property type="protein sequence ID" value="ECU8352811.1"/>
    <property type="molecule type" value="Genomic_DNA"/>
</dbReference>
<evidence type="ECO:0000313" key="9">
    <source>
        <dbReference type="EMBL" id="EBY1703082.1"/>
    </source>
</evidence>
<evidence type="ECO:0000313" key="7">
    <source>
        <dbReference type="EMBL" id="EBW3626664.1"/>
    </source>
</evidence>
<evidence type="ECO:0000259" key="4">
    <source>
        <dbReference type="Pfam" id="PF25796"/>
    </source>
</evidence>
<dbReference type="eggNOG" id="COG0497">
    <property type="taxonomic scope" value="Bacteria"/>
</dbReference>
<dbReference type="Proteomes" id="UP000839616">
    <property type="component" value="Unassembled WGS sequence"/>
</dbReference>
<organism evidence="19">
    <name type="scientific">Salmonella typhimurium</name>
    <dbReference type="NCBI Taxonomy" id="90371"/>
    <lineage>
        <taxon>Bacteria</taxon>
        <taxon>Pseudomonadati</taxon>
        <taxon>Pseudomonadota</taxon>
        <taxon>Gammaproteobacteria</taxon>
        <taxon>Enterobacterales</taxon>
        <taxon>Enterobacteriaceae</taxon>
        <taxon>Salmonella</taxon>
    </lineage>
</organism>
<dbReference type="SUPFAM" id="SSF52540">
    <property type="entry name" value="P-loop containing nucleoside triphosphate hydrolases"/>
    <property type="match status" value="1"/>
</dbReference>
<dbReference type="Proteomes" id="UP000839909">
    <property type="component" value="Unassembled WGS sequence"/>
</dbReference>
<evidence type="ECO:0000313" key="17">
    <source>
        <dbReference type="EMBL" id="EDI6664889.1"/>
    </source>
</evidence>
<accession>A0A0D6HN96</accession>
<dbReference type="Proteomes" id="UP000054461">
    <property type="component" value="Unassembled WGS sequence"/>
</dbReference>
<evidence type="ECO:0000313" key="23">
    <source>
        <dbReference type="Proteomes" id="UP000034636"/>
    </source>
</evidence>
<feature type="domain" description="Probable ATP-binding protein BrxC 4th six-stranded beta-sheet" evidence="4">
    <location>
        <begin position="564"/>
        <end position="739"/>
    </location>
</feature>
<reference evidence="5 23" key="2">
    <citation type="journal article" date="2015" name="Genome Announc.">
        <title>Complete Genome Sequencing of a Multidrug-Resistant and Human-Invasive Salmonella enterica Serovar Typhimurium Strain of the Emerging Sequence Type 213 Genotype.</title>
        <authorList>
            <person name="Calva E."/>
            <person name="Silva C."/>
            <person name="Zaidi M.B."/>
            <person name="Sanchez-Flores A."/>
            <person name="Estrada K."/>
            <person name="Silva G.G."/>
            <person name="Soto-Jimenez L.M."/>
            <person name="Wiesner M."/>
            <person name="Fernandez-Mora M."/>
            <person name="Edwards R.A."/>
            <person name="Vinuesa P."/>
        </authorList>
    </citation>
    <scope>NUCLEOTIDE SEQUENCE [LARGE SCALE GENOMIC DNA]</scope>
    <source>
        <strain evidence="5 23">YU39</strain>
    </source>
</reference>
<dbReference type="Proteomes" id="UP000034636">
    <property type="component" value="Chromosome"/>
</dbReference>
<dbReference type="EMBL" id="CP011428">
    <property type="protein sequence ID" value="AKH10082.1"/>
    <property type="molecule type" value="Genomic_DNA"/>
</dbReference>
<dbReference type="Proteomes" id="UP000885258">
    <property type="component" value="Unassembled WGS sequence"/>
</dbReference>
<dbReference type="EMBL" id="RSUA01000013">
    <property type="protein sequence ID" value="MIT49010.1"/>
    <property type="molecule type" value="Genomic_DNA"/>
</dbReference>
<dbReference type="EMBL" id="DAAWBL010000004">
    <property type="protein sequence ID" value="HAF7178910.1"/>
    <property type="molecule type" value="Genomic_DNA"/>
</dbReference>
<dbReference type="Proteomes" id="UP000839595">
    <property type="component" value="Unassembled WGS sequence"/>
</dbReference>
<name>A0A0D6HN96_SALTM</name>
<dbReference type="EMBL" id="AAIGQE010000008">
    <property type="protein sequence ID" value="ECE0296032.1"/>
    <property type="molecule type" value="Genomic_DNA"/>
</dbReference>
<dbReference type="EMBL" id="JYVU01000035">
    <property type="protein sequence ID" value="KTZ10734.1"/>
    <property type="molecule type" value="Genomic_DNA"/>
</dbReference>
<dbReference type="InterPro" id="IPR058038">
    <property type="entry name" value="BREX_BrxC_wHTH"/>
</dbReference>
<dbReference type="EMBL" id="AAHIDF010000001">
    <property type="protein sequence ID" value="EBW3626664.1"/>
    <property type="molecule type" value="Genomic_DNA"/>
</dbReference>
<evidence type="ECO:0000313" key="14">
    <source>
        <dbReference type="EMBL" id="ECV8762973.1"/>
    </source>
</evidence>
<evidence type="ECO:0000313" key="22">
    <source>
        <dbReference type="EMBL" id="MLP85270.1"/>
    </source>
</evidence>
<evidence type="ECO:0000259" key="3">
    <source>
        <dbReference type="Pfam" id="PF25792"/>
    </source>
</evidence>
<dbReference type="Proteomes" id="UP000839908">
    <property type="component" value="Unassembled WGS sequence"/>
</dbReference>
<evidence type="ECO:0000313" key="8">
    <source>
        <dbReference type="EMBL" id="EBW5461359.1"/>
    </source>
</evidence>
<evidence type="ECO:0000313" key="5">
    <source>
        <dbReference type="EMBL" id="AKH10082.1"/>
    </source>
</evidence>
<evidence type="ECO:0000313" key="19">
    <source>
        <dbReference type="EMBL" id="HAF7178910.1"/>
    </source>
</evidence>
<dbReference type="Proteomes" id="UP000338496">
    <property type="component" value="Unassembled WGS sequence"/>
</dbReference>
<dbReference type="KEGG" id="seni:CY43_23410"/>
<reference evidence="19" key="5">
    <citation type="submission" date="2018-07" db="EMBL/GenBank/DDBJ databases">
        <authorList>
            <consortium name="NCBI Pathogen Detection Project"/>
        </authorList>
    </citation>
    <scope>NUCLEOTIDE SEQUENCE</scope>
    <source>
        <strain evidence="19">46_M4704</strain>
        <strain evidence="18">Salmonella enterica</strain>
    </source>
</reference>
<accession>A0A0F7JDI1</accession>
<dbReference type="PANTHER" id="PTHR18976:SF34">
    <property type="entry name" value="LIPID-BINDING PROTEIN"/>
    <property type="match status" value="1"/>
</dbReference>
<evidence type="ECO:0000256" key="1">
    <source>
        <dbReference type="SAM" id="Coils"/>
    </source>
</evidence>
<dbReference type="EMBL" id="AAIKGB010000003">
    <property type="protein sequence ID" value="ECF1542319.1"/>
    <property type="molecule type" value="Genomic_DNA"/>
</dbReference>
<evidence type="ECO:0000313" key="25">
    <source>
        <dbReference type="Proteomes" id="UP000338496"/>
    </source>
</evidence>
<feature type="domain" description="Probable ATP-binding protein BrxC winged helix-turn-helix" evidence="2">
    <location>
        <begin position="758"/>
        <end position="857"/>
    </location>
</feature>